<dbReference type="Proteomes" id="UP001597221">
    <property type="component" value="Unassembled WGS sequence"/>
</dbReference>
<keyword evidence="2" id="KW-1185">Reference proteome</keyword>
<gene>
    <name evidence="1" type="ORF">ACFSBH_20400</name>
</gene>
<comment type="caution">
    <text evidence="1">The sequence shown here is derived from an EMBL/GenBank/DDBJ whole genome shotgun (WGS) entry which is preliminary data.</text>
</comment>
<dbReference type="RefSeq" id="WP_251510092.1">
    <property type="nucleotide sequence ID" value="NZ_JAMBON010000001.1"/>
</dbReference>
<protein>
    <recommendedName>
        <fullName evidence="3">LysM domain-containing protein</fullName>
    </recommendedName>
</protein>
<evidence type="ECO:0000313" key="2">
    <source>
        <dbReference type="Proteomes" id="UP001597221"/>
    </source>
</evidence>
<reference evidence="2" key="1">
    <citation type="journal article" date="2019" name="Int. J. Syst. Evol. Microbiol.">
        <title>The Global Catalogue of Microorganisms (GCM) 10K type strain sequencing project: providing services to taxonomists for standard genome sequencing and annotation.</title>
        <authorList>
            <consortium name="The Broad Institute Genomics Platform"/>
            <consortium name="The Broad Institute Genome Sequencing Center for Infectious Disease"/>
            <person name="Wu L."/>
            <person name="Ma J."/>
        </authorList>
    </citation>
    <scope>NUCLEOTIDE SEQUENCE [LARGE SCALE GENOMIC DNA]</scope>
    <source>
        <strain evidence="2">CGMCC 1.12376</strain>
    </source>
</reference>
<evidence type="ECO:0008006" key="3">
    <source>
        <dbReference type="Google" id="ProtNLM"/>
    </source>
</evidence>
<organism evidence="1 2">
    <name type="scientific">Oceanobacillus luteolus</name>
    <dbReference type="NCBI Taxonomy" id="1274358"/>
    <lineage>
        <taxon>Bacteria</taxon>
        <taxon>Bacillati</taxon>
        <taxon>Bacillota</taxon>
        <taxon>Bacilli</taxon>
        <taxon>Bacillales</taxon>
        <taxon>Bacillaceae</taxon>
        <taxon>Oceanobacillus</taxon>
    </lineage>
</organism>
<sequence length="97" mass="11127">MILLFFLIILSVMDDLSKPKSVTHDKPAESNVHTDYQIAHIKVKPGDTVLSITESINEMDELDIDKIVSDFEYLNPGTTSETIIPHSFYYFPLYNDF</sequence>
<evidence type="ECO:0000313" key="1">
    <source>
        <dbReference type="EMBL" id="MFD1609985.1"/>
    </source>
</evidence>
<proteinExistence type="predicted"/>
<dbReference type="EMBL" id="JBHUDE010000166">
    <property type="protein sequence ID" value="MFD1609985.1"/>
    <property type="molecule type" value="Genomic_DNA"/>
</dbReference>
<name>A0ABW4HXE4_9BACI</name>
<accession>A0ABW4HXE4</accession>